<sequence length="1600" mass="177785">MSCEDNHRKKRERTPKRRSSIKKRQDTCVISENGDDGSRTPRRVSFATNTMIMEYYPIPWASRDDSSDHSSRSNQSSSTSSSEDANEYLFSKASQQRDLSGHNSLSFPGAIESTVVQELEIRDQHHETSTFMQNKTIHFQDLDGSIGDMNLTSNIMELSTSVYQEEKDNIDPASVLSWVCNEPSCEKEDPGEQNWVASSLAQHSASTKHLTRGKDHMTMEMTHNIDTADYEDINDFTHKRQHSDKIFLERTDPMLEYTEDMELTADVTYSSRAALVEIVKPNSPTGSTQRAKKNLLKPVSTVVRSEDQENNPLVILQTVQVKQAASVKTNSMMNDSNMELTTDVPGMLRDDSQSLSLVSAGLVSGHLTSYVTRDFNSGDNRDKETKINIDPSRKHDENSLVAPGKKRGQLMDPLSLQALSPVMEISGLNSLSWHAGQASSSLHRSSMADSLAEPISPDKSVMQNSVTDQGQVEPSTKTMYFGSHETSHAQGPVMMENAGDMELTKPCMTSVIDTAATWPESMQYHEDIPVSGLRHSYMDQDVEMNVSMPSQEHMEPSTKTMYFGSSEAPQALDPMIMESAGDMELTKPCITSVIDTNASWPASIQHKVQAYHGPEDASTSDRISSLDFNESPGTDLRKDASPLGSEKQAKTIYFGSGGAAGESGDMELTDAVLLCSKGRKHGNEDDDNFGINTTVSGQSLHSSIPSEESIPNLVDQNSQLNPAQTNNLNRSGRLQETVAGSLNKQERCINKGNDETDAGLNTLSTSHQSKQSGHYCNHEADVGLNELSTSHQSKQSGHYSLTSVERDPKYFDCTGIQNELRSENFKSSLSVGICHDSEASSAGTLEISSQPNRNPSESSKLLEHHRLVPSIKIANNDISKKKDVVKNKLVKEMGNFLSLSRRSSNIFNVRNPRKSFGGLLLGDHDKGSSISCRDFSEQQTKSLTQSSNVNNSEDEVDGRINFSVRDTSLNKLFQDLGEADCSLANISGLKEKNPMSLVSPFGKTVSSEVISVFSETSSSQVDSKNSIGGTVPYEHNSVVMASRSNKAKSPLQTPSRVENSFTGSSQIQKHSLTNTSSEKISSTFLPVPNRSISNQVSCPPESVEPGLSESASMGNDADLTEEHEMLDLTEELNIHNVLGECTIDEEVVEDGLQDLKCAMSEGVYPEPVPEKPFTLPEMYDLIGFDNTTAPQDEILPQMQVGNSSIAQRLTDKIAVLPQIEALQQFVKTMDHIVNKLREENSERIAVAREDLSKVNSLLIQGKDNLRLRALEMCKACRRSSRTKWRQYSADHLIEHSSLRERAFGKFNSDVEFFKKDTSKSLDLAKEIDKCLQEVNLIQEVNKELRQQETKLAGTKNERNELRQKSEQLDTQVKSIKASEEELTHNAEKTVAAQEEVEEQLYWLRSFTEWHLLQQSDKEMHFGFLFNTLVLQVGFEDFSVDDRRITSLTLKSRLAGASKPWAKLSHHLAATSIDCVALKNQYSSRDQLSKLLLDVSTVVCNCRHLGAEIRQAHLKYRVSIHACTLQVYILERKHRQKIRLQTHFESPCDYPNSKLSWSAISIFGNADSETIVQAINQVLPGHQYLTRALTAVETSLVQSNK</sequence>
<dbReference type="PANTHER" id="PTHR16520:SF3">
    <property type="entry name" value="KINETOCHORE SCAFFOLD 1"/>
    <property type="match status" value="1"/>
</dbReference>
<feature type="region of interest" description="Disordered" evidence="2">
    <location>
        <begin position="842"/>
        <end position="862"/>
    </location>
</feature>
<organism evidence="4 5">
    <name type="scientific">Plakobranchus ocellatus</name>
    <dbReference type="NCBI Taxonomy" id="259542"/>
    <lineage>
        <taxon>Eukaryota</taxon>
        <taxon>Metazoa</taxon>
        <taxon>Spiralia</taxon>
        <taxon>Lophotrochozoa</taxon>
        <taxon>Mollusca</taxon>
        <taxon>Gastropoda</taxon>
        <taxon>Heterobranchia</taxon>
        <taxon>Euthyneura</taxon>
        <taxon>Panpulmonata</taxon>
        <taxon>Sacoglossa</taxon>
        <taxon>Placobranchoidea</taxon>
        <taxon>Plakobranchidae</taxon>
        <taxon>Plakobranchus</taxon>
    </lineage>
</organism>
<dbReference type="PANTHER" id="PTHR16520">
    <property type="entry name" value="KINETOCHORE SCAFFOLD 1"/>
    <property type="match status" value="1"/>
</dbReference>
<accession>A0AAV4CM03</accession>
<dbReference type="Pfam" id="PF18210">
    <property type="entry name" value="Knl1_RWD_C"/>
    <property type="match status" value="1"/>
</dbReference>
<dbReference type="Proteomes" id="UP000735302">
    <property type="component" value="Unassembled WGS sequence"/>
</dbReference>
<evidence type="ECO:0000259" key="3">
    <source>
        <dbReference type="Pfam" id="PF18210"/>
    </source>
</evidence>
<keyword evidence="5" id="KW-1185">Reference proteome</keyword>
<evidence type="ECO:0000313" key="5">
    <source>
        <dbReference type="Proteomes" id="UP000735302"/>
    </source>
</evidence>
<proteinExistence type="predicted"/>
<comment type="caution">
    <text evidence="4">The sequence shown here is derived from an EMBL/GenBank/DDBJ whole genome shotgun (WGS) entry which is preliminary data.</text>
</comment>
<dbReference type="GO" id="GO:0005634">
    <property type="term" value="C:nucleus"/>
    <property type="evidence" value="ECO:0007669"/>
    <property type="project" value="TreeGrafter"/>
</dbReference>
<feature type="compositionally biased region" description="Low complexity" evidence="2">
    <location>
        <begin position="72"/>
        <end position="83"/>
    </location>
</feature>
<feature type="region of interest" description="Disordered" evidence="2">
    <location>
        <begin position="1091"/>
        <end position="1114"/>
    </location>
</feature>
<keyword evidence="1" id="KW-0175">Coiled coil</keyword>
<feature type="compositionally biased region" description="Basic and acidic residues" evidence="2">
    <location>
        <begin position="379"/>
        <end position="398"/>
    </location>
</feature>
<dbReference type="InterPro" id="IPR037388">
    <property type="entry name" value="Blinkin"/>
</dbReference>
<reference evidence="4 5" key="1">
    <citation type="journal article" date="2021" name="Elife">
        <title>Chloroplast acquisition without the gene transfer in kleptoplastic sea slugs, Plakobranchus ocellatus.</title>
        <authorList>
            <person name="Maeda T."/>
            <person name="Takahashi S."/>
            <person name="Yoshida T."/>
            <person name="Shimamura S."/>
            <person name="Takaki Y."/>
            <person name="Nagai Y."/>
            <person name="Toyoda A."/>
            <person name="Suzuki Y."/>
            <person name="Arimoto A."/>
            <person name="Ishii H."/>
            <person name="Satoh N."/>
            <person name="Nishiyama T."/>
            <person name="Hasebe M."/>
            <person name="Maruyama T."/>
            <person name="Minagawa J."/>
            <person name="Obokata J."/>
            <person name="Shigenobu S."/>
        </authorList>
    </citation>
    <scope>NUCLEOTIDE SEQUENCE [LARGE SCALE GENOMIC DNA]</scope>
</reference>
<gene>
    <name evidence="4" type="ORF">PoB_005876800</name>
</gene>
<feature type="region of interest" description="Disordered" evidence="2">
    <location>
        <begin position="62"/>
        <end position="86"/>
    </location>
</feature>
<feature type="region of interest" description="Disordered" evidence="2">
    <location>
        <begin position="1044"/>
        <end position="1079"/>
    </location>
</feature>
<feature type="region of interest" description="Disordered" evidence="2">
    <location>
        <begin position="1"/>
        <end position="43"/>
    </location>
</feature>
<evidence type="ECO:0000256" key="1">
    <source>
        <dbReference type="SAM" id="Coils"/>
    </source>
</evidence>
<feature type="compositionally biased region" description="Basic residues" evidence="2">
    <location>
        <begin position="8"/>
        <end position="22"/>
    </location>
</feature>
<evidence type="ECO:0000256" key="2">
    <source>
        <dbReference type="SAM" id="MobiDB-lite"/>
    </source>
</evidence>
<feature type="compositionally biased region" description="Polar residues" evidence="2">
    <location>
        <begin position="842"/>
        <end position="859"/>
    </location>
</feature>
<feature type="region of interest" description="Disordered" evidence="2">
    <location>
        <begin position="611"/>
        <end position="645"/>
    </location>
</feature>
<protein>
    <submittedName>
        <fullName evidence="4">Kinetochore scaffold 1</fullName>
    </submittedName>
</protein>
<name>A0AAV4CM03_9GAST</name>
<dbReference type="EMBL" id="BLXT01006579">
    <property type="protein sequence ID" value="GFO32263.1"/>
    <property type="molecule type" value="Genomic_DNA"/>
</dbReference>
<dbReference type="GO" id="GO:0008608">
    <property type="term" value="P:attachment of spindle microtubules to kinetochore"/>
    <property type="evidence" value="ECO:0007669"/>
    <property type="project" value="InterPro"/>
</dbReference>
<feature type="compositionally biased region" description="Polar residues" evidence="2">
    <location>
        <begin position="1050"/>
        <end position="1079"/>
    </location>
</feature>
<evidence type="ECO:0000313" key="4">
    <source>
        <dbReference type="EMBL" id="GFO32263.1"/>
    </source>
</evidence>
<dbReference type="InterPro" id="IPR040850">
    <property type="entry name" value="Knl1_RWD_C"/>
</dbReference>
<feature type="region of interest" description="Disordered" evidence="2">
    <location>
        <begin position="379"/>
        <end position="406"/>
    </location>
</feature>
<feature type="compositionally biased region" description="Polar residues" evidence="2">
    <location>
        <begin position="620"/>
        <end position="632"/>
    </location>
</feature>
<feature type="coiled-coil region" evidence="1">
    <location>
        <begin position="1327"/>
        <end position="1381"/>
    </location>
</feature>
<feature type="domain" description="Knl1 C-terminal RWD" evidence="3">
    <location>
        <begin position="1360"/>
        <end position="1505"/>
    </location>
</feature>
<feature type="compositionally biased region" description="Basic and acidic residues" evidence="2">
    <location>
        <begin position="62"/>
        <end position="71"/>
    </location>
</feature>
<dbReference type="GO" id="GO:0034501">
    <property type="term" value="P:protein localization to kinetochore"/>
    <property type="evidence" value="ECO:0007669"/>
    <property type="project" value="InterPro"/>
</dbReference>